<feature type="compositionally biased region" description="Basic and acidic residues" evidence="1">
    <location>
        <begin position="134"/>
        <end position="152"/>
    </location>
</feature>
<keyword evidence="2" id="KW-0732">Signal</keyword>
<dbReference type="Proteomes" id="UP000829999">
    <property type="component" value="Chromosome 9"/>
</dbReference>
<feature type="chain" id="PRO_5040198269" evidence="2">
    <location>
        <begin position="24"/>
        <end position="261"/>
    </location>
</feature>
<proteinExistence type="predicted"/>
<reference evidence="4" key="1">
    <citation type="submission" date="2025-08" db="UniProtKB">
        <authorList>
            <consortium name="RefSeq"/>
        </authorList>
    </citation>
    <scope>IDENTIFICATION</scope>
    <source>
        <tissue evidence="4">Whole larval tissue</tissue>
    </source>
</reference>
<protein>
    <submittedName>
        <fullName evidence="4">Uncharacterized protein LOC118271178 isoform X1</fullName>
    </submittedName>
</protein>
<evidence type="ECO:0000256" key="2">
    <source>
        <dbReference type="SAM" id="SignalP"/>
    </source>
</evidence>
<feature type="compositionally biased region" description="Polar residues" evidence="1">
    <location>
        <begin position="115"/>
        <end position="133"/>
    </location>
</feature>
<keyword evidence="3" id="KW-1185">Reference proteome</keyword>
<feature type="signal peptide" evidence="2">
    <location>
        <begin position="1"/>
        <end position="23"/>
    </location>
</feature>
<feature type="compositionally biased region" description="Basic and acidic residues" evidence="1">
    <location>
        <begin position="174"/>
        <end position="200"/>
    </location>
</feature>
<gene>
    <name evidence="4" type="primary">LOC118271178</name>
</gene>
<evidence type="ECO:0000313" key="3">
    <source>
        <dbReference type="Proteomes" id="UP000829999"/>
    </source>
</evidence>
<name>A0A9R0D759_SPOFR</name>
<dbReference type="OrthoDB" id="7464060at2759"/>
<feature type="region of interest" description="Disordered" evidence="1">
    <location>
        <begin position="31"/>
        <end position="215"/>
    </location>
</feature>
<dbReference type="AlphaFoldDB" id="A0A9R0D759"/>
<sequence length="261" mass="28162">MSCGVVCVFIVFICQNGLQLSNAEENATTIAEQPTTKPSTPDALAQDPAAEDRTTQNSTALNATAADSSTKNPPIVDLSTPKSETREGNTTENLEEVVTSKEPPKLVALVEDDLPTQTKNDSTVTPTAISPQTAEDKQENKTSREETKKEEISTASSTDDSKLSKDATTATVKKTNEDEPNTKDDEKVKQEIKATEKSDVELSTTAPPKATETKFRRAPMSYVEVRNDIEKVVSHSVDSAKGFAGDAYNAMRSAFSNVINK</sequence>
<evidence type="ECO:0000256" key="1">
    <source>
        <dbReference type="SAM" id="MobiDB-lite"/>
    </source>
</evidence>
<feature type="compositionally biased region" description="Polar residues" evidence="1">
    <location>
        <begin position="55"/>
        <end position="72"/>
    </location>
</feature>
<evidence type="ECO:0000313" key="4">
    <source>
        <dbReference type="RefSeq" id="XP_035443034.2"/>
    </source>
</evidence>
<dbReference type="RefSeq" id="XP_035443034.2">
    <property type="nucleotide sequence ID" value="XM_035587141.2"/>
</dbReference>
<organism evidence="3 4">
    <name type="scientific">Spodoptera frugiperda</name>
    <name type="common">Fall armyworm</name>
    <dbReference type="NCBI Taxonomy" id="7108"/>
    <lineage>
        <taxon>Eukaryota</taxon>
        <taxon>Metazoa</taxon>
        <taxon>Ecdysozoa</taxon>
        <taxon>Arthropoda</taxon>
        <taxon>Hexapoda</taxon>
        <taxon>Insecta</taxon>
        <taxon>Pterygota</taxon>
        <taxon>Neoptera</taxon>
        <taxon>Endopterygota</taxon>
        <taxon>Lepidoptera</taxon>
        <taxon>Glossata</taxon>
        <taxon>Ditrysia</taxon>
        <taxon>Noctuoidea</taxon>
        <taxon>Noctuidae</taxon>
        <taxon>Amphipyrinae</taxon>
        <taxon>Spodoptera</taxon>
    </lineage>
</organism>
<accession>A0A9R0D759</accession>
<dbReference type="GeneID" id="118271178"/>